<dbReference type="EC" id="3.4.19.12" evidence="2"/>
<protein>
    <recommendedName>
        <fullName evidence="2">ubiquitinyl hydrolase 1</fullName>
        <ecNumber evidence="2">3.4.19.12</ecNumber>
    </recommendedName>
</protein>
<evidence type="ECO:0000256" key="1">
    <source>
        <dbReference type="ARBA" id="ARBA00000707"/>
    </source>
</evidence>
<reference evidence="8" key="1">
    <citation type="submission" date="2023-06" db="EMBL/GenBank/DDBJ databases">
        <title>Genome-scale phylogeny and comparative genomics of the fungal order Sordariales.</title>
        <authorList>
            <consortium name="Lawrence Berkeley National Laboratory"/>
            <person name="Hensen N."/>
            <person name="Bonometti L."/>
            <person name="Westerberg I."/>
            <person name="Brannstrom I.O."/>
            <person name="Guillou S."/>
            <person name="Cros-Aarteil S."/>
            <person name="Calhoun S."/>
            <person name="Haridas S."/>
            <person name="Kuo A."/>
            <person name="Mondo S."/>
            <person name="Pangilinan J."/>
            <person name="Riley R."/>
            <person name="Labutti K."/>
            <person name="Andreopoulos B."/>
            <person name="Lipzen A."/>
            <person name="Chen C."/>
            <person name="Yanf M."/>
            <person name="Daum C."/>
            <person name="Ng V."/>
            <person name="Clum A."/>
            <person name="Steindorff A."/>
            <person name="Ohm R."/>
            <person name="Martin F."/>
            <person name="Silar P."/>
            <person name="Natvig D."/>
            <person name="Lalanne C."/>
            <person name="Gautier V."/>
            <person name="Ament-Velasquez S.L."/>
            <person name="Kruys A."/>
            <person name="Hutchinson M.I."/>
            <person name="Powell A.J."/>
            <person name="Barry K."/>
            <person name="Miller A.N."/>
            <person name="Grigoriev I.V."/>
            <person name="Debuchy R."/>
            <person name="Gladieux P."/>
            <person name="Thoren M.H."/>
            <person name="Johannesson H."/>
        </authorList>
    </citation>
    <scope>NUCLEOTIDE SEQUENCE</scope>
    <source>
        <strain evidence="8">SMH4607-1</strain>
    </source>
</reference>
<feature type="non-terminal residue" evidence="8">
    <location>
        <position position="115"/>
    </location>
</feature>
<comment type="catalytic activity">
    <reaction evidence="1">
        <text>Thiol-dependent hydrolysis of ester, thioester, amide, peptide and isopeptide bonds formed by the C-terminal Gly of ubiquitin (a 76-residue protein attached to proteins as an intracellular targeting signal).</text>
        <dbReference type="EC" id="3.4.19.12"/>
    </reaction>
</comment>
<accession>A0AA39ZY33</accession>
<evidence type="ECO:0000256" key="2">
    <source>
        <dbReference type="ARBA" id="ARBA00012759"/>
    </source>
</evidence>
<keyword evidence="6" id="KW-0788">Thiol protease</keyword>
<evidence type="ECO:0000256" key="5">
    <source>
        <dbReference type="ARBA" id="ARBA00022801"/>
    </source>
</evidence>
<dbReference type="PANTHER" id="PTHR13367:SF33">
    <property type="entry name" value="P-LOOP CONTAINING NUCLEOSIDE TRIPHOSPHATE HYDROLASE PROTEIN"/>
    <property type="match status" value="1"/>
</dbReference>
<dbReference type="Pfam" id="PF12359">
    <property type="entry name" value="DUF3645"/>
    <property type="match status" value="1"/>
</dbReference>
<comment type="caution">
    <text evidence="8">The sequence shown here is derived from an EMBL/GenBank/DDBJ whole genome shotgun (WGS) entry which is preliminary data.</text>
</comment>
<sequence>LLLLRGLIGRGVLSHSLQKRWRVDYGQAHGRSPPTGLAVPYRAKDTPARQAEFSHPEVVIILTCLSYYYDGLSSEELAFILGRLPGSTEGKKEYESWMESAPGRTVPEKFRRLDG</sequence>
<keyword evidence="9" id="KW-1185">Reference proteome</keyword>
<keyword evidence="5" id="KW-0378">Hydrolase</keyword>
<evidence type="ECO:0000256" key="4">
    <source>
        <dbReference type="ARBA" id="ARBA00022786"/>
    </source>
</evidence>
<dbReference type="EMBL" id="JAUKUA010000007">
    <property type="protein sequence ID" value="KAK0705702.1"/>
    <property type="molecule type" value="Genomic_DNA"/>
</dbReference>
<dbReference type="InterPro" id="IPR022105">
    <property type="entry name" value="DUF3645"/>
</dbReference>
<dbReference type="AlphaFoldDB" id="A0AA39ZY33"/>
<dbReference type="Proteomes" id="UP001172102">
    <property type="component" value="Unassembled WGS sequence"/>
</dbReference>
<evidence type="ECO:0000313" key="9">
    <source>
        <dbReference type="Proteomes" id="UP001172102"/>
    </source>
</evidence>
<keyword evidence="4" id="KW-0833">Ubl conjugation pathway</keyword>
<evidence type="ECO:0000256" key="6">
    <source>
        <dbReference type="ARBA" id="ARBA00022807"/>
    </source>
</evidence>
<name>A0AA39ZY33_9PEZI</name>
<evidence type="ECO:0000259" key="7">
    <source>
        <dbReference type="Pfam" id="PF12359"/>
    </source>
</evidence>
<evidence type="ECO:0000313" key="8">
    <source>
        <dbReference type="EMBL" id="KAK0705702.1"/>
    </source>
</evidence>
<feature type="non-terminal residue" evidence="8">
    <location>
        <position position="1"/>
    </location>
</feature>
<proteinExistence type="predicted"/>
<dbReference type="PANTHER" id="PTHR13367">
    <property type="entry name" value="UBIQUITIN THIOESTERASE"/>
    <property type="match status" value="1"/>
</dbReference>
<dbReference type="GO" id="GO:0004843">
    <property type="term" value="F:cysteine-type deubiquitinase activity"/>
    <property type="evidence" value="ECO:0007669"/>
    <property type="project" value="UniProtKB-EC"/>
</dbReference>
<evidence type="ECO:0000256" key="3">
    <source>
        <dbReference type="ARBA" id="ARBA00022670"/>
    </source>
</evidence>
<feature type="domain" description="DUF3645" evidence="7">
    <location>
        <begin position="35"/>
        <end position="63"/>
    </location>
</feature>
<gene>
    <name evidence="8" type="ORF">B0H67DRAFT_467288</name>
</gene>
<dbReference type="GO" id="GO:0006508">
    <property type="term" value="P:proteolysis"/>
    <property type="evidence" value="ECO:0007669"/>
    <property type="project" value="UniProtKB-KW"/>
</dbReference>
<keyword evidence="3" id="KW-0645">Protease</keyword>
<dbReference type="InterPro" id="IPR051346">
    <property type="entry name" value="OTU_Deubiquitinase"/>
</dbReference>
<organism evidence="8 9">
    <name type="scientific">Lasiosphaeris hirsuta</name>
    <dbReference type="NCBI Taxonomy" id="260670"/>
    <lineage>
        <taxon>Eukaryota</taxon>
        <taxon>Fungi</taxon>
        <taxon>Dikarya</taxon>
        <taxon>Ascomycota</taxon>
        <taxon>Pezizomycotina</taxon>
        <taxon>Sordariomycetes</taxon>
        <taxon>Sordariomycetidae</taxon>
        <taxon>Sordariales</taxon>
        <taxon>Lasiosphaeriaceae</taxon>
        <taxon>Lasiosphaeris</taxon>
    </lineage>
</organism>